<dbReference type="PROSITE" id="PS00028">
    <property type="entry name" value="ZINC_FINGER_C2H2_1"/>
    <property type="match status" value="2"/>
</dbReference>
<evidence type="ECO:0000256" key="1">
    <source>
        <dbReference type="ARBA" id="ARBA00004123"/>
    </source>
</evidence>
<comment type="caution">
    <text evidence="9">The sequence shown here is derived from an EMBL/GenBank/DDBJ whole genome shotgun (WGS) entry which is preliminary data.</text>
</comment>
<dbReference type="Gene3D" id="3.30.160.60">
    <property type="entry name" value="Classic Zinc Finger"/>
    <property type="match status" value="1"/>
</dbReference>
<keyword evidence="4 7" id="KW-0863">Zinc-finger</keyword>
<dbReference type="PANTHER" id="PTHR24388:SF54">
    <property type="entry name" value="PROTEIN ESCARGOT"/>
    <property type="match status" value="1"/>
</dbReference>
<evidence type="ECO:0000313" key="10">
    <source>
        <dbReference type="Proteomes" id="UP001651158"/>
    </source>
</evidence>
<organism evidence="9 10">
    <name type="scientific">Taenia crassiceps</name>
    <dbReference type="NCBI Taxonomy" id="6207"/>
    <lineage>
        <taxon>Eukaryota</taxon>
        <taxon>Metazoa</taxon>
        <taxon>Spiralia</taxon>
        <taxon>Lophotrochozoa</taxon>
        <taxon>Platyhelminthes</taxon>
        <taxon>Cestoda</taxon>
        <taxon>Eucestoda</taxon>
        <taxon>Cyclophyllidea</taxon>
        <taxon>Taeniidae</taxon>
        <taxon>Taenia</taxon>
    </lineage>
</organism>
<accession>A0ABR4QSC3</accession>
<dbReference type="SUPFAM" id="SSF57667">
    <property type="entry name" value="beta-beta-alpha zinc fingers"/>
    <property type="match status" value="1"/>
</dbReference>
<dbReference type="InterPro" id="IPR036236">
    <property type="entry name" value="Znf_C2H2_sf"/>
</dbReference>
<evidence type="ECO:0000256" key="5">
    <source>
        <dbReference type="ARBA" id="ARBA00022833"/>
    </source>
</evidence>
<keyword evidence="10" id="KW-1185">Reference proteome</keyword>
<dbReference type="Proteomes" id="UP001651158">
    <property type="component" value="Unassembled WGS sequence"/>
</dbReference>
<keyword evidence="5" id="KW-0862">Zinc</keyword>
<dbReference type="PANTHER" id="PTHR24388">
    <property type="entry name" value="ZINC FINGER PROTEIN"/>
    <property type="match status" value="1"/>
</dbReference>
<evidence type="ECO:0000259" key="8">
    <source>
        <dbReference type="PROSITE" id="PS50157"/>
    </source>
</evidence>
<keyword evidence="2" id="KW-0479">Metal-binding</keyword>
<feature type="domain" description="C2H2-type" evidence="8">
    <location>
        <begin position="322"/>
        <end position="349"/>
    </location>
</feature>
<keyword evidence="3" id="KW-0677">Repeat</keyword>
<protein>
    <recommendedName>
        <fullName evidence="8">C2H2-type domain-containing protein</fullName>
    </recommendedName>
</protein>
<evidence type="ECO:0000256" key="6">
    <source>
        <dbReference type="ARBA" id="ARBA00023242"/>
    </source>
</evidence>
<proteinExistence type="predicted"/>
<evidence type="ECO:0000256" key="7">
    <source>
        <dbReference type="PROSITE-ProRule" id="PRU00042"/>
    </source>
</evidence>
<dbReference type="EMBL" id="JAKROA010000001">
    <property type="protein sequence ID" value="KAL5112559.1"/>
    <property type="molecule type" value="Genomic_DNA"/>
</dbReference>
<gene>
    <name evidence="9" type="ORF">TcWFU_007621</name>
</gene>
<dbReference type="SMART" id="SM00355">
    <property type="entry name" value="ZnF_C2H2"/>
    <property type="match status" value="3"/>
</dbReference>
<evidence type="ECO:0000256" key="2">
    <source>
        <dbReference type="ARBA" id="ARBA00022723"/>
    </source>
</evidence>
<dbReference type="InterPro" id="IPR013087">
    <property type="entry name" value="Znf_C2H2_type"/>
</dbReference>
<comment type="subcellular location">
    <subcellularLocation>
        <location evidence="1">Nucleus</location>
    </subcellularLocation>
</comment>
<name>A0ABR4QSC3_9CEST</name>
<dbReference type="PROSITE" id="PS50157">
    <property type="entry name" value="ZINC_FINGER_C2H2_2"/>
    <property type="match status" value="1"/>
</dbReference>
<dbReference type="InterPro" id="IPR050527">
    <property type="entry name" value="Snail/Krueppel_Znf"/>
</dbReference>
<reference evidence="9 10" key="1">
    <citation type="journal article" date="2022" name="Front. Cell. Infect. Microbiol.">
        <title>The Genomes of Two Strains of Taenia crassiceps the Animal Model for the Study of Human Cysticercosis.</title>
        <authorList>
            <person name="Bobes R.J."/>
            <person name="Estrada K."/>
            <person name="Rios-Valencia D.G."/>
            <person name="Calderon-Gallegos A."/>
            <person name="de la Torre P."/>
            <person name="Carrero J.C."/>
            <person name="Sanchez-Flores A."/>
            <person name="Laclette J.P."/>
        </authorList>
    </citation>
    <scope>NUCLEOTIDE SEQUENCE [LARGE SCALE GENOMIC DNA]</scope>
    <source>
        <strain evidence="9">WFUcys</strain>
    </source>
</reference>
<evidence type="ECO:0000256" key="4">
    <source>
        <dbReference type="ARBA" id="ARBA00022771"/>
    </source>
</evidence>
<keyword evidence="6" id="KW-0539">Nucleus</keyword>
<evidence type="ECO:0000313" key="9">
    <source>
        <dbReference type="EMBL" id="KAL5112559.1"/>
    </source>
</evidence>
<sequence>MSDSSLAAPPFNVDFDPDALKDTEIGQLQCLVIASILVSEVGAVSRSCHKQAQPDRPPSTPTRPEAQHRWQIIGLALTAKHTSQHLLIRALYIKASQSLGITDSYASLLARLSLSFHLPVPPPNVMRECLSGSSRDIFNTLLDKQSSDVPVNLCIRDQRPKSAFVSVNPRSSSRVNLLAPEMWTLPRASLGCEVPVVPLKAKENLCPILPPTRRRAGWKGLSVCAACFRPFSNMSDLNHHYMQKHQDLLEREWTAALIKRQRRCYKTSNCRRLFCDQPRTQREVLPAEITLDNAAQGQSQSLTEVCDRLISGKMEKSPRKSHVCPWCSYCAKWPTELQKHIVVHANSRPYSCIICSSCYKWSWDLGRHFSTVHAGLPNPYKMNKRSLRAQIKRSKCESITA</sequence>
<evidence type="ECO:0000256" key="3">
    <source>
        <dbReference type="ARBA" id="ARBA00022737"/>
    </source>
</evidence>